<evidence type="ECO:0000256" key="1">
    <source>
        <dbReference type="SAM" id="MobiDB-lite"/>
    </source>
</evidence>
<gene>
    <name evidence="2" type="ordered locus">Krad_4653</name>
</gene>
<proteinExistence type="predicted"/>
<reference evidence="3" key="1">
    <citation type="journal article" date="2008" name="PLoS ONE">
        <title>Survival in nuclear waste, extreme resistance, and potential applications gleaned from the genome sequence of Kineococcus radiotolerans SRS30216.</title>
        <authorList>
            <person name="Bagwell C.E."/>
            <person name="Bhat S."/>
            <person name="Hawkins G.M."/>
            <person name="Smith B.W."/>
            <person name="Biswas T."/>
            <person name="Hoover T.R."/>
            <person name="Saunders E."/>
            <person name="Han C.S."/>
            <person name="Tsodikov O.V."/>
            <person name="Shimkets L.J."/>
        </authorList>
    </citation>
    <scope>NUCLEOTIDE SEQUENCE [LARGE SCALE GENOMIC DNA]</scope>
    <source>
        <strain evidence="3">ATCC BAA-149 / DSM 14245 / SRS30216</strain>
    </source>
</reference>
<organism evidence="2 3">
    <name type="scientific">Kineococcus radiotolerans (strain ATCC BAA-149 / DSM 14245 / SRS30216)</name>
    <dbReference type="NCBI Taxonomy" id="266940"/>
    <lineage>
        <taxon>Bacteria</taxon>
        <taxon>Bacillati</taxon>
        <taxon>Actinomycetota</taxon>
        <taxon>Actinomycetes</taxon>
        <taxon>Kineosporiales</taxon>
        <taxon>Kineosporiaceae</taxon>
        <taxon>Kineococcus</taxon>
    </lineage>
</organism>
<dbReference type="RefSeq" id="WP_012001910.1">
    <property type="nucleotide sequence ID" value="NC_009806.1"/>
</dbReference>
<geneLocation type="plasmid" evidence="2 3">
    <name>pKRAD01</name>
</geneLocation>
<dbReference type="EMBL" id="CP000751">
    <property type="protein sequence ID" value="ABS06112.1"/>
    <property type="molecule type" value="Genomic_DNA"/>
</dbReference>
<dbReference type="KEGG" id="kra:Krad_4653"/>
<keyword evidence="2" id="KW-0614">Plasmid</keyword>
<name>A6WH23_KINRD</name>
<feature type="compositionally biased region" description="Basic and acidic residues" evidence="1">
    <location>
        <begin position="1"/>
        <end position="17"/>
    </location>
</feature>
<dbReference type="HOGENOM" id="CLU_2653688_0_0_11"/>
<evidence type="ECO:0008006" key="4">
    <source>
        <dbReference type="Google" id="ProtNLM"/>
    </source>
</evidence>
<dbReference type="AlphaFoldDB" id="A6WH23"/>
<dbReference type="OrthoDB" id="5193311at2"/>
<feature type="region of interest" description="Disordered" evidence="1">
    <location>
        <begin position="1"/>
        <end position="20"/>
    </location>
</feature>
<sequence>MPERRKPGTPSRGDRKPIITRVPTDQAAHYEQCAAALGLPLSDYIALCLAERHGKPVPSYIKVRKPDESHQEELRISA</sequence>
<protein>
    <recommendedName>
        <fullName evidence="4">Toxin-antitoxin system</fullName>
    </recommendedName>
</protein>
<accession>A6WH23</accession>
<keyword evidence="3" id="KW-1185">Reference proteome</keyword>
<evidence type="ECO:0000313" key="3">
    <source>
        <dbReference type="Proteomes" id="UP000001116"/>
    </source>
</evidence>
<evidence type="ECO:0000313" key="2">
    <source>
        <dbReference type="EMBL" id="ABS06112.1"/>
    </source>
</evidence>
<dbReference type="Proteomes" id="UP000001116">
    <property type="component" value="Plasmid pKRAD01"/>
</dbReference>